<evidence type="ECO:0000313" key="3">
    <source>
        <dbReference type="Proteomes" id="UP000000692"/>
    </source>
</evidence>
<reference evidence="2 3" key="1">
    <citation type="journal article" date="2011" name="J. Bacteriol.">
        <title>Complete genome sequence of the industrial strain Ketogulonicigenium vulgare WSH-001.</title>
        <authorList>
            <person name="Liu L."/>
            <person name="Li Y."/>
            <person name="Zhang J."/>
            <person name="Zhou Z."/>
            <person name="Liu J."/>
            <person name="Li X."/>
            <person name="Zhou J."/>
            <person name="Du G."/>
            <person name="Wang L."/>
            <person name="Chen J."/>
        </authorList>
    </citation>
    <scope>NUCLEOTIDE SEQUENCE [LARGE SCALE GENOMIC DNA]</scope>
    <source>
        <strain evidence="2 3">WSH-001</strain>
    </source>
</reference>
<keyword evidence="1" id="KW-0175">Coiled coil</keyword>
<dbReference type="PATRIC" id="fig|759362.5.peg.1351"/>
<dbReference type="OrthoDB" id="7757113at2"/>
<protein>
    <submittedName>
        <fullName evidence="2">Membrane-anchored protein</fullName>
    </submittedName>
</protein>
<name>F9Y828_KETVW</name>
<keyword evidence="3" id="KW-1185">Reference proteome</keyword>
<feature type="coiled-coil region" evidence="1">
    <location>
        <begin position="75"/>
        <end position="123"/>
    </location>
</feature>
<sequence>MDGRVYDIVRNLLPEGELLEPFEADATPTSSAYPLNHSYVGAVSLAGDSGALKKALAGSSFDRIPVIEMDPADPISGARQLMHVMQEELTALRRQLGESRRASAQLRNETMQLNIRLRELERLLYDLGNPQFFKALAWQPTGAMAVLMPAETLTQRLPVNAVSLSSIDLWFPQTVMPVIEALSVSITDASGLTHLAEVQRPEMGIETGWLRFVLPELIEGVGRDCTLVLTWRGENPLEVGLAQPVADVRFRATSSAAQPHEHTLAVQVWHALGGVRLPTPAPLLSGRASLTTRDATFIASSALPHPSLISVPTSAKDHVTTAYWSREQVIMVHPSRQGAVCAIVRDIPFPNLTHISALINVGHPRSPSLNFAIGVAPAGAVDNDGLWHRRLGPWVTGMPAHSWGQAHCLPLEPLGETFDLLLAVSIAGDVPNDMSWGFFRGFRFATGDSLG</sequence>
<dbReference type="Proteomes" id="UP000000692">
    <property type="component" value="Chromosome"/>
</dbReference>
<dbReference type="EMBL" id="CP002018">
    <property type="protein sequence ID" value="AEM41154.1"/>
    <property type="molecule type" value="Genomic_DNA"/>
</dbReference>
<dbReference type="KEGG" id="kvl:KVU_1315"/>
<dbReference type="HOGENOM" id="CLU_606607_0_0_5"/>
<organism evidence="2 3">
    <name type="scientific">Ketogulonicigenium vulgare (strain WSH-001)</name>
    <dbReference type="NCBI Taxonomy" id="759362"/>
    <lineage>
        <taxon>Bacteria</taxon>
        <taxon>Pseudomonadati</taxon>
        <taxon>Pseudomonadota</taxon>
        <taxon>Alphaproteobacteria</taxon>
        <taxon>Rhodobacterales</taxon>
        <taxon>Roseobacteraceae</taxon>
        <taxon>Ketogulonicigenium</taxon>
    </lineage>
</organism>
<proteinExistence type="predicted"/>
<gene>
    <name evidence="2" type="ordered locus">KVU_1315</name>
</gene>
<dbReference type="InterPro" id="IPR046184">
    <property type="entry name" value="DUF6212"/>
</dbReference>
<dbReference type="Pfam" id="PF19717">
    <property type="entry name" value="DUF6212"/>
    <property type="match status" value="1"/>
</dbReference>
<evidence type="ECO:0000256" key="1">
    <source>
        <dbReference type="SAM" id="Coils"/>
    </source>
</evidence>
<dbReference type="AlphaFoldDB" id="F9Y828"/>
<accession>F9Y828</accession>
<dbReference type="eggNOG" id="ENOG5032WA0">
    <property type="taxonomic scope" value="Bacteria"/>
</dbReference>
<evidence type="ECO:0000313" key="2">
    <source>
        <dbReference type="EMBL" id="AEM41154.1"/>
    </source>
</evidence>